<reference evidence="1" key="2">
    <citation type="submission" date="2020-08" db="EMBL/GenBank/DDBJ databases">
        <title>Plant Genome Project.</title>
        <authorList>
            <person name="Zhang R.-G."/>
        </authorList>
    </citation>
    <scope>NUCLEOTIDE SEQUENCE</scope>
    <source>
        <strain evidence="1">Huo1</strain>
        <tissue evidence="1">Leaf</tissue>
    </source>
</reference>
<gene>
    <name evidence="1" type="ORF">SASPL_101385</name>
</gene>
<dbReference type="AlphaFoldDB" id="A0A8X8YP70"/>
<comment type="caution">
    <text evidence="1">The sequence shown here is derived from an EMBL/GenBank/DDBJ whole genome shotgun (WGS) entry which is preliminary data.</text>
</comment>
<evidence type="ECO:0000313" key="2">
    <source>
        <dbReference type="Proteomes" id="UP000298416"/>
    </source>
</evidence>
<protein>
    <submittedName>
        <fullName evidence="1">Uncharacterized protein</fullName>
    </submittedName>
</protein>
<proteinExistence type="predicted"/>
<name>A0A8X8YP70_SALSN</name>
<dbReference type="Proteomes" id="UP000298416">
    <property type="component" value="Unassembled WGS sequence"/>
</dbReference>
<dbReference type="EMBL" id="PNBA02000001">
    <property type="protein sequence ID" value="KAG6436485.1"/>
    <property type="molecule type" value="Genomic_DNA"/>
</dbReference>
<dbReference type="SUPFAM" id="SSF48371">
    <property type="entry name" value="ARM repeat"/>
    <property type="match status" value="1"/>
</dbReference>
<keyword evidence="2" id="KW-1185">Reference proteome</keyword>
<dbReference type="InterPro" id="IPR016024">
    <property type="entry name" value="ARM-type_fold"/>
</dbReference>
<sequence length="169" mass="18963">MSNPTELETKTKSDPAINHIQFWNPKPNTLLSLQFSLQQTCRRGRGVLLYRAWHDGGRYCHLTDADTAASASSPSFSSTVNHTLDLLHSDDLDARMEAAREIRRHTKTSQRYRRHFSVSIAPLVQMLCCQSAEANVAALAALLNLAVKDIFPEFWITGICGFQMLKSTI</sequence>
<dbReference type="Gene3D" id="1.25.10.10">
    <property type="entry name" value="Leucine-rich Repeat Variant"/>
    <property type="match status" value="1"/>
</dbReference>
<organism evidence="1">
    <name type="scientific">Salvia splendens</name>
    <name type="common">Scarlet sage</name>
    <dbReference type="NCBI Taxonomy" id="180675"/>
    <lineage>
        <taxon>Eukaryota</taxon>
        <taxon>Viridiplantae</taxon>
        <taxon>Streptophyta</taxon>
        <taxon>Embryophyta</taxon>
        <taxon>Tracheophyta</taxon>
        <taxon>Spermatophyta</taxon>
        <taxon>Magnoliopsida</taxon>
        <taxon>eudicotyledons</taxon>
        <taxon>Gunneridae</taxon>
        <taxon>Pentapetalae</taxon>
        <taxon>asterids</taxon>
        <taxon>lamiids</taxon>
        <taxon>Lamiales</taxon>
        <taxon>Lamiaceae</taxon>
        <taxon>Nepetoideae</taxon>
        <taxon>Mentheae</taxon>
        <taxon>Salviinae</taxon>
        <taxon>Salvia</taxon>
        <taxon>Salvia subgen. Calosphace</taxon>
        <taxon>core Calosphace</taxon>
    </lineage>
</organism>
<dbReference type="InterPro" id="IPR011989">
    <property type="entry name" value="ARM-like"/>
</dbReference>
<reference evidence="1" key="1">
    <citation type="submission" date="2018-01" db="EMBL/GenBank/DDBJ databases">
        <authorList>
            <person name="Mao J.F."/>
        </authorList>
    </citation>
    <scope>NUCLEOTIDE SEQUENCE</scope>
    <source>
        <strain evidence="1">Huo1</strain>
        <tissue evidence="1">Leaf</tissue>
    </source>
</reference>
<accession>A0A8X8YP70</accession>
<evidence type="ECO:0000313" key="1">
    <source>
        <dbReference type="EMBL" id="KAG6436485.1"/>
    </source>
</evidence>